<dbReference type="Proteomes" id="UP001055811">
    <property type="component" value="Linkage Group LG04"/>
</dbReference>
<organism evidence="1 2">
    <name type="scientific">Cichorium intybus</name>
    <name type="common">Chicory</name>
    <dbReference type="NCBI Taxonomy" id="13427"/>
    <lineage>
        <taxon>Eukaryota</taxon>
        <taxon>Viridiplantae</taxon>
        <taxon>Streptophyta</taxon>
        <taxon>Embryophyta</taxon>
        <taxon>Tracheophyta</taxon>
        <taxon>Spermatophyta</taxon>
        <taxon>Magnoliopsida</taxon>
        <taxon>eudicotyledons</taxon>
        <taxon>Gunneridae</taxon>
        <taxon>Pentapetalae</taxon>
        <taxon>asterids</taxon>
        <taxon>campanulids</taxon>
        <taxon>Asterales</taxon>
        <taxon>Asteraceae</taxon>
        <taxon>Cichorioideae</taxon>
        <taxon>Cichorieae</taxon>
        <taxon>Cichoriinae</taxon>
        <taxon>Cichorium</taxon>
    </lineage>
</organism>
<protein>
    <submittedName>
        <fullName evidence="1">Uncharacterized protein</fullName>
    </submittedName>
</protein>
<accession>A0ACB9DWS7</accession>
<reference evidence="2" key="1">
    <citation type="journal article" date="2022" name="Mol. Ecol. Resour.">
        <title>The genomes of chicory, endive, great burdock and yacon provide insights into Asteraceae palaeo-polyploidization history and plant inulin production.</title>
        <authorList>
            <person name="Fan W."/>
            <person name="Wang S."/>
            <person name="Wang H."/>
            <person name="Wang A."/>
            <person name="Jiang F."/>
            <person name="Liu H."/>
            <person name="Zhao H."/>
            <person name="Xu D."/>
            <person name="Zhang Y."/>
        </authorList>
    </citation>
    <scope>NUCLEOTIDE SEQUENCE [LARGE SCALE GENOMIC DNA]</scope>
    <source>
        <strain evidence="2">cv. Punajuju</strain>
    </source>
</reference>
<dbReference type="EMBL" id="CM042012">
    <property type="protein sequence ID" value="KAI3750992.1"/>
    <property type="molecule type" value="Genomic_DNA"/>
</dbReference>
<sequence length="237" mass="26986">MDLPANHQSHSDLDWFNYFDDIDQDDQPHFRDDMLDPCDLSEKVDDQNVLPLQQDQSIIPEYGLQEFDPLEDLSSWDCWGDGLPLLISDNDDSSACHSEGTHCSTFGAATADHLGFQDIDPIEDLTLWDSWDDGLPLLSCNHVDSSQCRGGAICTSGADTADHLGRKAVKRSRPLELEDIEKVWSNELGLEDEIEMLEEHKRMMEKLPDMQFTESLKKLRQACFKATYKKRRLNSPP</sequence>
<evidence type="ECO:0000313" key="1">
    <source>
        <dbReference type="EMBL" id="KAI3750992.1"/>
    </source>
</evidence>
<name>A0ACB9DWS7_CICIN</name>
<proteinExistence type="predicted"/>
<comment type="caution">
    <text evidence="1">The sequence shown here is derived from an EMBL/GenBank/DDBJ whole genome shotgun (WGS) entry which is preliminary data.</text>
</comment>
<keyword evidence="2" id="KW-1185">Reference proteome</keyword>
<reference evidence="1 2" key="2">
    <citation type="journal article" date="2022" name="Mol. Ecol. Resour.">
        <title>The genomes of chicory, endive, great burdock and yacon provide insights into Asteraceae paleo-polyploidization history and plant inulin production.</title>
        <authorList>
            <person name="Fan W."/>
            <person name="Wang S."/>
            <person name="Wang H."/>
            <person name="Wang A."/>
            <person name="Jiang F."/>
            <person name="Liu H."/>
            <person name="Zhao H."/>
            <person name="Xu D."/>
            <person name="Zhang Y."/>
        </authorList>
    </citation>
    <scope>NUCLEOTIDE SEQUENCE [LARGE SCALE GENOMIC DNA]</scope>
    <source>
        <strain evidence="2">cv. Punajuju</strain>
        <tissue evidence="1">Leaves</tissue>
    </source>
</reference>
<gene>
    <name evidence="1" type="ORF">L2E82_21968</name>
</gene>
<evidence type="ECO:0000313" key="2">
    <source>
        <dbReference type="Proteomes" id="UP001055811"/>
    </source>
</evidence>